<dbReference type="PANTHER" id="PTHR33452:SF1">
    <property type="entry name" value="INNER MEMBRANE PROTEIN YPHA-RELATED"/>
    <property type="match status" value="1"/>
</dbReference>
<reference evidence="8 9" key="1">
    <citation type="submission" date="2017-07" db="EMBL/GenBank/DDBJ databases">
        <title>Acidovorax KNDSW TSA 6 genome sequence and assembly.</title>
        <authorList>
            <person name="Mayilraj S."/>
        </authorList>
    </citation>
    <scope>NUCLEOTIDE SEQUENCE [LARGE SCALE GENOMIC DNA]</scope>
    <source>
        <strain evidence="8 9">KNDSW-TSA6</strain>
    </source>
</reference>
<comment type="subcellular location">
    <subcellularLocation>
        <location evidence="1">Cell membrane</location>
        <topology evidence="1">Multi-pass membrane protein</topology>
    </subcellularLocation>
</comment>
<keyword evidence="6 7" id="KW-0472">Membrane</keyword>
<keyword evidence="9" id="KW-1185">Reference proteome</keyword>
<evidence type="ECO:0000313" key="9">
    <source>
        <dbReference type="Proteomes" id="UP000215441"/>
    </source>
</evidence>
<evidence type="ECO:0000256" key="7">
    <source>
        <dbReference type="SAM" id="Phobius"/>
    </source>
</evidence>
<gene>
    <name evidence="8" type="ORF">CBY09_16670</name>
</gene>
<dbReference type="Proteomes" id="UP000215441">
    <property type="component" value="Unassembled WGS sequence"/>
</dbReference>
<dbReference type="AlphaFoldDB" id="A0A235EJS0"/>
<protein>
    <submittedName>
        <fullName evidence="8">DoxX family protein</fullName>
    </submittedName>
</protein>
<sequence>MFTSLQNPLALASRLLLAALFLPAGISKLTGFAGTVGYITSVGLPMPTVAAAIAAAVEVLGSLALIFGVGTRFAALALAFFTLVASFFFHAYWNLPADKQMMQQLMFFKNVGVTGGLLALAAFGAGAWSLDARRAGR</sequence>
<evidence type="ECO:0000313" key="8">
    <source>
        <dbReference type="EMBL" id="OYD49282.1"/>
    </source>
</evidence>
<evidence type="ECO:0000256" key="5">
    <source>
        <dbReference type="ARBA" id="ARBA00022989"/>
    </source>
</evidence>
<dbReference type="InterPro" id="IPR032808">
    <property type="entry name" value="DoxX"/>
</dbReference>
<accession>A0A235EJS0</accession>
<name>A0A235EJS0_9BURK</name>
<keyword evidence="4 7" id="KW-0812">Transmembrane</keyword>
<keyword evidence="5 7" id="KW-1133">Transmembrane helix</keyword>
<organism evidence="8 9">
    <name type="scientific">Acidovorax kalamii</name>
    <dbReference type="NCBI Taxonomy" id="2004485"/>
    <lineage>
        <taxon>Bacteria</taxon>
        <taxon>Pseudomonadati</taxon>
        <taxon>Pseudomonadota</taxon>
        <taxon>Betaproteobacteria</taxon>
        <taxon>Burkholderiales</taxon>
        <taxon>Comamonadaceae</taxon>
        <taxon>Acidovorax</taxon>
    </lineage>
</organism>
<dbReference type="RefSeq" id="WP_094290696.1">
    <property type="nucleotide sequence ID" value="NZ_JAMXHW010000016.1"/>
</dbReference>
<dbReference type="PANTHER" id="PTHR33452">
    <property type="entry name" value="OXIDOREDUCTASE CATD-RELATED"/>
    <property type="match status" value="1"/>
</dbReference>
<evidence type="ECO:0000256" key="2">
    <source>
        <dbReference type="ARBA" id="ARBA00006679"/>
    </source>
</evidence>
<feature type="transmembrane region" description="Helical" evidence="7">
    <location>
        <begin position="49"/>
        <end position="67"/>
    </location>
</feature>
<comment type="similarity">
    <text evidence="2">Belongs to the DoxX family.</text>
</comment>
<evidence type="ECO:0000256" key="1">
    <source>
        <dbReference type="ARBA" id="ARBA00004651"/>
    </source>
</evidence>
<dbReference type="Pfam" id="PF07681">
    <property type="entry name" value="DoxX"/>
    <property type="match status" value="1"/>
</dbReference>
<evidence type="ECO:0000256" key="3">
    <source>
        <dbReference type="ARBA" id="ARBA00022475"/>
    </source>
</evidence>
<dbReference type="InterPro" id="IPR051907">
    <property type="entry name" value="DoxX-like_oxidoreductase"/>
</dbReference>
<evidence type="ECO:0000256" key="4">
    <source>
        <dbReference type="ARBA" id="ARBA00022692"/>
    </source>
</evidence>
<feature type="transmembrane region" description="Helical" evidence="7">
    <location>
        <begin position="74"/>
        <end position="93"/>
    </location>
</feature>
<proteinExistence type="inferred from homology"/>
<dbReference type="EMBL" id="NOIG01000010">
    <property type="protein sequence ID" value="OYD49282.1"/>
    <property type="molecule type" value="Genomic_DNA"/>
</dbReference>
<dbReference type="GO" id="GO:0005886">
    <property type="term" value="C:plasma membrane"/>
    <property type="evidence" value="ECO:0007669"/>
    <property type="project" value="UniProtKB-SubCell"/>
</dbReference>
<comment type="caution">
    <text evidence="8">The sequence shown here is derived from an EMBL/GenBank/DDBJ whole genome shotgun (WGS) entry which is preliminary data.</text>
</comment>
<keyword evidence="3" id="KW-1003">Cell membrane</keyword>
<evidence type="ECO:0000256" key="6">
    <source>
        <dbReference type="ARBA" id="ARBA00023136"/>
    </source>
</evidence>
<feature type="transmembrane region" description="Helical" evidence="7">
    <location>
        <begin position="113"/>
        <end position="130"/>
    </location>
</feature>